<dbReference type="InterPro" id="IPR044564">
    <property type="entry name" value="Na_chnl_inactivation_gate"/>
</dbReference>
<dbReference type="GO" id="GO:0005509">
    <property type="term" value="F:calcium ion binding"/>
    <property type="evidence" value="ECO:0007669"/>
    <property type="project" value="InterPro"/>
</dbReference>
<gene>
    <name evidence="17" type="ORF">F2P81_006612</name>
</gene>
<dbReference type="FunFam" id="1.10.287.70:FF:000001">
    <property type="entry name" value="Sodium channel protein"/>
    <property type="match status" value="1"/>
</dbReference>
<feature type="transmembrane region" description="Helical" evidence="15">
    <location>
        <begin position="34"/>
        <end position="56"/>
    </location>
</feature>
<organism evidence="17 18">
    <name type="scientific">Scophthalmus maximus</name>
    <name type="common">Turbot</name>
    <name type="synonym">Psetta maxima</name>
    <dbReference type="NCBI Taxonomy" id="52904"/>
    <lineage>
        <taxon>Eukaryota</taxon>
        <taxon>Metazoa</taxon>
        <taxon>Chordata</taxon>
        <taxon>Craniata</taxon>
        <taxon>Vertebrata</taxon>
        <taxon>Euteleostomi</taxon>
        <taxon>Actinopterygii</taxon>
        <taxon>Neopterygii</taxon>
        <taxon>Teleostei</taxon>
        <taxon>Neoteleostei</taxon>
        <taxon>Acanthomorphata</taxon>
        <taxon>Carangaria</taxon>
        <taxon>Pleuronectiformes</taxon>
        <taxon>Pleuronectoidei</taxon>
        <taxon>Scophthalmidae</taxon>
        <taxon>Scophthalmus</taxon>
    </lineage>
</organism>
<keyword evidence="4" id="KW-1003">Cell membrane</keyword>
<accession>A0A6A4TC08</accession>
<feature type="domain" description="EF-hand" evidence="16">
    <location>
        <begin position="299"/>
        <end position="334"/>
    </location>
</feature>
<evidence type="ECO:0000256" key="2">
    <source>
        <dbReference type="ARBA" id="ARBA00022448"/>
    </source>
</evidence>
<keyword evidence="2" id="KW-0813">Transport</keyword>
<dbReference type="Gene3D" id="1.20.120.350">
    <property type="entry name" value="Voltage-gated potassium channels. Chain C"/>
    <property type="match status" value="1"/>
</dbReference>
<name>A0A6A4TC08_SCOMX</name>
<evidence type="ECO:0000256" key="3">
    <source>
        <dbReference type="ARBA" id="ARBA00022461"/>
    </source>
</evidence>
<dbReference type="Gene3D" id="1.10.287.70">
    <property type="match status" value="1"/>
</dbReference>
<evidence type="ECO:0000256" key="8">
    <source>
        <dbReference type="ARBA" id="ARBA00022989"/>
    </source>
</evidence>
<evidence type="ECO:0000313" key="17">
    <source>
        <dbReference type="EMBL" id="KAF0040714.1"/>
    </source>
</evidence>
<dbReference type="InterPro" id="IPR058542">
    <property type="entry name" value="IQ_SCN5A_C"/>
</dbReference>
<evidence type="ECO:0000256" key="9">
    <source>
        <dbReference type="ARBA" id="ARBA00023053"/>
    </source>
</evidence>
<keyword evidence="11 15" id="KW-0472">Membrane</keyword>
<evidence type="ECO:0000256" key="5">
    <source>
        <dbReference type="ARBA" id="ARBA00022692"/>
    </source>
</evidence>
<dbReference type="PANTHER" id="PTHR10037:SF223">
    <property type="entry name" value="SODIUM CHANNEL PROTEIN TYPE 4 SUBUNIT ALPHA"/>
    <property type="match status" value="1"/>
</dbReference>
<comment type="caution">
    <text evidence="17">The sequence shown here is derived from an EMBL/GenBank/DDBJ whole genome shotgun (WGS) entry which is preliminary data.</text>
</comment>
<dbReference type="Pfam" id="PF24609">
    <property type="entry name" value="IQ_SCN5A_C"/>
    <property type="match status" value="1"/>
</dbReference>
<evidence type="ECO:0000313" key="18">
    <source>
        <dbReference type="Proteomes" id="UP000438429"/>
    </source>
</evidence>
<keyword evidence="13" id="KW-0739">Sodium transport</keyword>
<keyword evidence="5 15" id="KW-0812">Transmembrane</keyword>
<dbReference type="EMBL" id="VEVO01000006">
    <property type="protein sequence ID" value="KAF0040714.1"/>
    <property type="molecule type" value="Genomic_DNA"/>
</dbReference>
<keyword evidence="8 15" id="KW-1133">Transmembrane helix</keyword>
<dbReference type="GO" id="GO:0001518">
    <property type="term" value="C:voltage-gated sodium channel complex"/>
    <property type="evidence" value="ECO:0007669"/>
    <property type="project" value="TreeGrafter"/>
</dbReference>
<evidence type="ECO:0000256" key="1">
    <source>
        <dbReference type="ARBA" id="ARBA00004651"/>
    </source>
</evidence>
<evidence type="ECO:0000256" key="15">
    <source>
        <dbReference type="SAM" id="Phobius"/>
    </source>
</evidence>
<sequence length="659" mass="75496">MTDEQQNFSRSMKKLFNKPQKRVPRPQNQCQARLFDLVTTRSFEVVIGALICLNIVTKMVETDQQSHETEAILYCINFIFIIIFFIEFLLKIVALRRHYFSHCLNILDFTAIFITIVGFFFNDLIEKYFVSPSFVILLRLGRFGRIILLVRCFQGFRKLLVAFMMSLPALFNILLLHFLFMFTYSIFGMFSFAHVKREAQIDDMMNFETFVNSIICMLMVTTTAGWDGLLIPFLNTPPDCDPDGENPGSSVKGNCGNPTVGIVFFTSYITLSLLLVVLLYIAVFLETFNEDEPEQPSDDDLQMFYKTWRKFDADASQVIQYSQLSDFCDSLEDPLRIPKPNSIKLIHMDLPLLPGDKIHCVDILLALTAQLSYEPISSTVKRKQEEVAATVIQKAYRKHLLQDRDPEQPMAEPAGVAAGTALQPEDRFVSGVPLPVQICPLCQELSSWWFADQTLSQIVSLKSVSKTTDRTTAAHSSSVLHLRLHLSQSEQLMCLMRFMCLMRVHEVDEVNEVHEVDEVHLFDEVLVFDEVHVVDEVLVFDEVHVFNEVDEAEVLDEVGEVHVVHEVDEVHLFDEVDAVLVFDEVHMVDEVHVVPEVDEVHLFDEVDAVLVFDKVEVFDEVDEVHVVDDVEVFDEVHVVDEGRVVDEVDEVHVVIEDRV</sequence>
<keyword evidence="7" id="KW-0851">Voltage-gated channel</keyword>
<keyword evidence="14" id="KW-0407">Ion channel</keyword>
<feature type="transmembrane region" description="Helical" evidence="15">
    <location>
        <begin position="71"/>
        <end position="90"/>
    </location>
</feature>
<dbReference type="InterPro" id="IPR002048">
    <property type="entry name" value="EF_hand_dom"/>
</dbReference>
<evidence type="ECO:0000256" key="6">
    <source>
        <dbReference type="ARBA" id="ARBA00022737"/>
    </source>
</evidence>
<evidence type="ECO:0000256" key="13">
    <source>
        <dbReference type="ARBA" id="ARBA00023201"/>
    </source>
</evidence>
<reference evidence="17 18" key="1">
    <citation type="submission" date="2019-06" db="EMBL/GenBank/DDBJ databases">
        <title>Draft genomes of female and male turbot (Scophthalmus maximus).</title>
        <authorList>
            <person name="Xu H."/>
            <person name="Xu X.-W."/>
            <person name="Shao C."/>
            <person name="Chen S."/>
        </authorList>
    </citation>
    <scope>NUCLEOTIDE SEQUENCE [LARGE SCALE GENOMIC DNA]</scope>
    <source>
        <strain evidence="17">Ysfricsl-2016a</strain>
        <tissue evidence="17">Blood</tissue>
    </source>
</reference>
<dbReference type="Gene3D" id="1.10.238.10">
    <property type="entry name" value="EF-hand"/>
    <property type="match status" value="1"/>
</dbReference>
<keyword evidence="6" id="KW-0677">Repeat</keyword>
<dbReference type="InterPro" id="IPR005821">
    <property type="entry name" value="Ion_trans_dom"/>
</dbReference>
<evidence type="ECO:0000256" key="7">
    <source>
        <dbReference type="ARBA" id="ARBA00022882"/>
    </source>
</evidence>
<keyword evidence="3" id="KW-0894">Sodium channel</keyword>
<proteinExistence type="predicted"/>
<dbReference type="Gene3D" id="1.20.5.1190">
    <property type="entry name" value="iswi atpase"/>
    <property type="match status" value="1"/>
</dbReference>
<dbReference type="Pfam" id="PF00520">
    <property type="entry name" value="Ion_trans"/>
    <property type="match status" value="1"/>
</dbReference>
<dbReference type="AlphaFoldDB" id="A0A6A4TC08"/>
<evidence type="ECO:0000256" key="4">
    <source>
        <dbReference type="ARBA" id="ARBA00022475"/>
    </source>
</evidence>
<evidence type="ECO:0000256" key="12">
    <source>
        <dbReference type="ARBA" id="ARBA00023157"/>
    </source>
</evidence>
<dbReference type="PANTHER" id="PTHR10037">
    <property type="entry name" value="VOLTAGE-GATED CATION CHANNEL CALCIUM AND SODIUM"/>
    <property type="match status" value="1"/>
</dbReference>
<dbReference type="GO" id="GO:0005248">
    <property type="term" value="F:voltage-gated sodium channel activity"/>
    <property type="evidence" value="ECO:0007669"/>
    <property type="project" value="TreeGrafter"/>
</dbReference>
<dbReference type="InterPro" id="IPR043203">
    <property type="entry name" value="VGCC_Ca_Na"/>
</dbReference>
<dbReference type="SUPFAM" id="SSF81324">
    <property type="entry name" value="Voltage-gated potassium channels"/>
    <property type="match status" value="1"/>
</dbReference>
<dbReference type="PROSITE" id="PS50222">
    <property type="entry name" value="EF_HAND_2"/>
    <property type="match status" value="1"/>
</dbReference>
<dbReference type="GO" id="GO:0019228">
    <property type="term" value="P:neuronal action potential"/>
    <property type="evidence" value="ECO:0007669"/>
    <property type="project" value="TreeGrafter"/>
</dbReference>
<comment type="subcellular location">
    <subcellularLocation>
        <location evidence="1">Cell membrane</location>
        <topology evidence="1">Multi-pass membrane protein</topology>
    </subcellularLocation>
</comment>
<keyword evidence="9" id="KW-0915">Sodium</keyword>
<dbReference type="InterPro" id="IPR027359">
    <property type="entry name" value="Volt_channel_dom_sf"/>
</dbReference>
<feature type="transmembrane region" description="Helical" evidence="15">
    <location>
        <begin position="262"/>
        <end position="285"/>
    </location>
</feature>
<evidence type="ECO:0000259" key="16">
    <source>
        <dbReference type="PROSITE" id="PS50222"/>
    </source>
</evidence>
<evidence type="ECO:0000256" key="14">
    <source>
        <dbReference type="ARBA" id="ARBA00023303"/>
    </source>
</evidence>
<feature type="transmembrane region" description="Helical" evidence="15">
    <location>
        <begin position="160"/>
        <end position="187"/>
    </location>
</feature>
<protein>
    <recommendedName>
        <fullName evidence="16">EF-hand domain-containing protein</fullName>
    </recommendedName>
</protein>
<feature type="transmembrane region" description="Helical" evidence="15">
    <location>
        <begin position="102"/>
        <end position="122"/>
    </location>
</feature>
<evidence type="ECO:0000256" key="10">
    <source>
        <dbReference type="ARBA" id="ARBA00023065"/>
    </source>
</evidence>
<dbReference type="GO" id="GO:0086010">
    <property type="term" value="P:membrane depolarization during action potential"/>
    <property type="evidence" value="ECO:0007669"/>
    <property type="project" value="TreeGrafter"/>
</dbReference>
<evidence type="ECO:0000256" key="11">
    <source>
        <dbReference type="ARBA" id="ARBA00023136"/>
    </source>
</evidence>
<keyword evidence="12" id="KW-1015">Disulfide bond</keyword>
<dbReference type="CDD" id="cd13433">
    <property type="entry name" value="Na_channel_gate"/>
    <property type="match status" value="1"/>
</dbReference>
<dbReference type="Proteomes" id="UP000438429">
    <property type="component" value="Unassembled WGS sequence"/>
</dbReference>
<keyword evidence="10" id="KW-0406">Ion transport</keyword>